<dbReference type="EMBL" id="SWCJ01000014">
    <property type="protein sequence ID" value="TKB52809.1"/>
    <property type="molecule type" value="Genomic_DNA"/>
</dbReference>
<accession>A0A4U1BLF3</accession>
<organism evidence="2 3">
    <name type="scientific">Ferrimonas aestuarii</name>
    <dbReference type="NCBI Taxonomy" id="2569539"/>
    <lineage>
        <taxon>Bacteria</taxon>
        <taxon>Pseudomonadati</taxon>
        <taxon>Pseudomonadota</taxon>
        <taxon>Gammaproteobacteria</taxon>
        <taxon>Alteromonadales</taxon>
        <taxon>Ferrimonadaceae</taxon>
        <taxon>Ferrimonas</taxon>
    </lineage>
</organism>
<proteinExistence type="predicted"/>
<dbReference type="PRINTS" id="PR00111">
    <property type="entry name" value="ABHYDROLASE"/>
</dbReference>
<dbReference type="InterPro" id="IPR029058">
    <property type="entry name" value="AB_hydrolase_fold"/>
</dbReference>
<name>A0A4U1BLF3_9GAMM</name>
<comment type="caution">
    <text evidence="2">The sequence shown here is derived from an EMBL/GenBank/DDBJ whole genome shotgun (WGS) entry which is preliminary data.</text>
</comment>
<dbReference type="PRINTS" id="PR00412">
    <property type="entry name" value="EPOXHYDRLASE"/>
</dbReference>
<feature type="domain" description="AB hydrolase-1" evidence="1">
    <location>
        <begin position="30"/>
        <end position="138"/>
    </location>
</feature>
<dbReference type="GO" id="GO:0016020">
    <property type="term" value="C:membrane"/>
    <property type="evidence" value="ECO:0007669"/>
    <property type="project" value="TreeGrafter"/>
</dbReference>
<evidence type="ECO:0000313" key="3">
    <source>
        <dbReference type="Proteomes" id="UP000305675"/>
    </source>
</evidence>
<dbReference type="RefSeq" id="WP_136864432.1">
    <property type="nucleotide sequence ID" value="NZ_SWCJ01000014.1"/>
</dbReference>
<dbReference type="Gene3D" id="3.40.50.1820">
    <property type="entry name" value="alpha/beta hydrolase"/>
    <property type="match status" value="1"/>
</dbReference>
<gene>
    <name evidence="2" type="ORF">FCL42_15995</name>
</gene>
<dbReference type="AlphaFoldDB" id="A0A4U1BLF3"/>
<dbReference type="Pfam" id="PF00561">
    <property type="entry name" value="Abhydrolase_1"/>
    <property type="match status" value="1"/>
</dbReference>
<sequence length="285" mass="31815">MATLLPPTEVSFTLPHIRLTALHWGEADAPLVVCLHGWLDNGNSFAPLAPYLVRQGYQVLALEFPGHGHSDNRNPGNFYHFLDYLYELKLLWPMLNQPPALLLGHSMGGILAKAFAALYPDWVDKLVVVEALGPLTATEKDTAPNLRRGFESRDKPSSTGSYASLDALYQARAAAGGFALPLAKLLMDRNLCQGDDGRWSWRSDPRLRVRSAWMMTEAQAASLMSELTSSMLVVLGEQGFEELKARWPERQNWFKQARMQTIPGGHHCHMEHPEALSRFILAELA</sequence>
<keyword evidence="3" id="KW-1185">Reference proteome</keyword>
<dbReference type="InterPro" id="IPR050266">
    <property type="entry name" value="AB_hydrolase_sf"/>
</dbReference>
<dbReference type="InterPro" id="IPR000639">
    <property type="entry name" value="Epox_hydrolase-like"/>
</dbReference>
<protein>
    <submittedName>
        <fullName evidence="2">Alpha/beta hydrolase</fullName>
    </submittedName>
</protein>
<dbReference type="SUPFAM" id="SSF53474">
    <property type="entry name" value="alpha/beta-Hydrolases"/>
    <property type="match status" value="1"/>
</dbReference>
<keyword evidence="2" id="KW-0378">Hydrolase</keyword>
<dbReference type="PANTHER" id="PTHR43798">
    <property type="entry name" value="MONOACYLGLYCEROL LIPASE"/>
    <property type="match status" value="1"/>
</dbReference>
<dbReference type="InterPro" id="IPR000073">
    <property type="entry name" value="AB_hydrolase_1"/>
</dbReference>
<dbReference type="GO" id="GO:0016787">
    <property type="term" value="F:hydrolase activity"/>
    <property type="evidence" value="ECO:0007669"/>
    <property type="project" value="UniProtKB-KW"/>
</dbReference>
<evidence type="ECO:0000259" key="1">
    <source>
        <dbReference type="Pfam" id="PF00561"/>
    </source>
</evidence>
<dbReference type="OrthoDB" id="149912at2"/>
<evidence type="ECO:0000313" key="2">
    <source>
        <dbReference type="EMBL" id="TKB52809.1"/>
    </source>
</evidence>
<reference evidence="2 3" key="1">
    <citation type="submission" date="2019-04" db="EMBL/GenBank/DDBJ databases">
        <authorList>
            <person name="Hwang J.C."/>
        </authorList>
    </citation>
    <scope>NUCLEOTIDE SEQUENCE [LARGE SCALE GENOMIC DNA]</scope>
    <source>
        <strain evidence="2 3">IMCC35002</strain>
    </source>
</reference>
<dbReference type="PANTHER" id="PTHR43798:SF33">
    <property type="entry name" value="HYDROLASE, PUTATIVE (AFU_ORTHOLOGUE AFUA_2G14860)-RELATED"/>
    <property type="match status" value="1"/>
</dbReference>
<dbReference type="Proteomes" id="UP000305675">
    <property type="component" value="Unassembled WGS sequence"/>
</dbReference>